<dbReference type="STRING" id="69004.A0A182QF15"/>
<dbReference type="Proteomes" id="UP000075886">
    <property type="component" value="Unassembled WGS sequence"/>
</dbReference>
<dbReference type="GO" id="GO:0048699">
    <property type="term" value="P:generation of neurons"/>
    <property type="evidence" value="ECO:0007669"/>
    <property type="project" value="UniProtKB-ARBA"/>
</dbReference>
<dbReference type="PANTHER" id="PTHR45899:SF2">
    <property type="entry name" value="RHO GTPASE ACTIVATING PROTEIN AT 15B, ISOFORM C"/>
    <property type="match status" value="1"/>
</dbReference>
<reference evidence="6" key="1">
    <citation type="submission" date="2014-01" db="EMBL/GenBank/DDBJ databases">
        <title>The Genome Sequence of Anopheles farauti FAR1 (V2).</title>
        <authorList>
            <consortium name="The Broad Institute Genomics Platform"/>
            <person name="Neafsey D.E."/>
            <person name="Besansky N."/>
            <person name="Howell P."/>
            <person name="Walton C."/>
            <person name="Young S.K."/>
            <person name="Zeng Q."/>
            <person name="Gargeya S."/>
            <person name="Fitzgerald M."/>
            <person name="Haas B."/>
            <person name="Abouelleil A."/>
            <person name="Allen A.W."/>
            <person name="Alvarado L."/>
            <person name="Arachchi H.M."/>
            <person name="Berlin A.M."/>
            <person name="Chapman S.B."/>
            <person name="Gainer-Dewar J."/>
            <person name="Goldberg J."/>
            <person name="Griggs A."/>
            <person name="Gujja S."/>
            <person name="Hansen M."/>
            <person name="Howarth C."/>
            <person name="Imamovic A."/>
            <person name="Ireland A."/>
            <person name="Larimer J."/>
            <person name="McCowan C."/>
            <person name="Murphy C."/>
            <person name="Pearson M."/>
            <person name="Poon T.W."/>
            <person name="Priest M."/>
            <person name="Roberts A."/>
            <person name="Saif S."/>
            <person name="Shea T."/>
            <person name="Sisk P."/>
            <person name="Sykes S."/>
            <person name="Wortman J."/>
            <person name="Nusbaum C."/>
            <person name="Birren B."/>
        </authorList>
    </citation>
    <scope>NUCLEOTIDE SEQUENCE [LARGE SCALE GENOMIC DNA]</scope>
    <source>
        <strain evidence="6">FAR1</strain>
    </source>
</reference>
<dbReference type="Gene3D" id="1.10.555.10">
    <property type="entry name" value="Rho GTPase activation protein"/>
    <property type="match status" value="1"/>
</dbReference>
<dbReference type="VEuPathDB" id="VectorBase:AFAF008853"/>
<dbReference type="SUPFAM" id="SSF54236">
    <property type="entry name" value="Ubiquitin-like"/>
    <property type="match status" value="1"/>
</dbReference>
<dbReference type="PANTHER" id="PTHR45899">
    <property type="entry name" value="RHO GTPASE ACTIVATING PROTEIN AT 15B, ISOFORM C"/>
    <property type="match status" value="1"/>
</dbReference>
<evidence type="ECO:0008006" key="7">
    <source>
        <dbReference type="Google" id="ProtNLM"/>
    </source>
</evidence>
<dbReference type="PROSITE" id="PS50003">
    <property type="entry name" value="PH_DOMAIN"/>
    <property type="match status" value="1"/>
</dbReference>
<evidence type="ECO:0000259" key="3">
    <source>
        <dbReference type="PROSITE" id="PS50003"/>
    </source>
</evidence>
<evidence type="ECO:0000259" key="4">
    <source>
        <dbReference type="PROSITE" id="PS50238"/>
    </source>
</evidence>
<dbReference type="InterPro" id="IPR011993">
    <property type="entry name" value="PH-like_dom_sf"/>
</dbReference>
<dbReference type="InterPro" id="IPR029071">
    <property type="entry name" value="Ubiquitin-like_domsf"/>
</dbReference>
<dbReference type="InterPro" id="IPR052227">
    <property type="entry name" value="Arf-Rho-GAP_ANK-PH_domain"/>
</dbReference>
<dbReference type="Gene3D" id="3.10.20.90">
    <property type="entry name" value="Phosphatidylinositol 3-kinase Catalytic Subunit, Chain A, domain 1"/>
    <property type="match status" value="1"/>
</dbReference>
<sequence length="1708" mass="185934">MFTCDVLAAFPVPAPRRRTKVWVLDDGNQAGQYGESADVDNGAYQNVVIIRSAPSAPVKEVAAVTAAAVAATMREKETGSSNLPANISVRVVPVSVEKENVAPLKGMVRNDLTNNEQHASTGVTPPTPSEELQLPQGTPPEETRYKTSSPGDLLKVISTASRMLTESIGERVVYKTKQVAQNMRGSGWGSDSRKSTAGLLKTVSLHTDGKDATGDGSSAASSDMAARPHSLNSPSDVIQQIRFNSPMMNNGALVDAADDGEALHNTYDMPKPPVKVTNLLRSLETTSSNSNSNLPPSSHSDCNIHNSTTSLSSYEEGGMKASTFQRNSPGSQSLYSRILPKRERGERGGGASTLAAGRKLGGGDSSPKPLTRFSKNKSESNLYESVFYVGSPGGGGSLASNANEGLYGKLNIIPRPAVSSSTNSSSHSISQNSSMVVEHGSEEDNAAMGGEFPALRKRYTRPKPSPSKKNNNLAVAAAAAIAAAAASSTASSEAISARPQRIFSRRFSESEEQGQQQNERSDSWSFYDNLNDEIMAVEISSTGSVRSASTPEPVYENTAGESPIYGQLSEMQSSSLLQPTPAGEREELMLRHDYDEVSIADIIEEFDPLGESGSTDGGAVAAIVERRNQEGDEGAAAAAGVAGADNLVLIENLLGEESYSRMPKRISKIVVKSQQESVLEERKPAPKPPKRSDSLYMVMAAVPPRADSIYMAMGPQRAPPPKPSRQSRSRTVAEERTVNQIVHQNLSLPSGSVGNLVELDEHLIQPHLSRSGADEDDESASGGGAAAAAAATTTIDLSYPRPAQTNWYVEQDEYNKRVTVDPVNMLRTADASSAAASPSTAPVEKVCKSPFMATPPGGQNMPGQESRETYLPTYFEAIGGSDPLFERGPSAMGSNSSSPTATAKSPSVATKLLNALKRKPSFNRGLDQGSSSVLTTMEMVPRPRLTVRLISHKGHVLKFPSGKIGDVLSELSPRSVVLRERILQTYLDPQHTQPKETIHLRHILSVQSILHHKFAGEGRLDLHCFEVVLGVPKSTGGGAGAGGSSSAAAAAMMSTNPDQLITSRASGNIKLTRQSYMFGTHKRSDRNLWMAKILQSVTDVFGGDGEFTREFMRAGWCYVKKSVSAPWAGAWLLLVKRRLFLYSFTDNDDHHEHGVEELDLRKARCIGAVENDPDTISNLYVEGGGTSLFIDCPPYTTLYFVMGSPRETQIWHKVIRQAAHANGTTLHSQQLTRGDVPVLIDKCVNFIYAHGSMSEGIYRKSGSSLAITRILQLFAGDAFNVQLTRADFNEYDVASALKKFIRELPGCFFGGYAASFVAIGSLDASEGEHLKLDSYRQLLMRLPHIEYCTLKKLLGHLAFIASLQQHNRMGVPNLAMIWGSVLLENASQNTVVEDQGYHQQDADVVADLIRLYGKLFPVNAEEQYREQLMLSVLQKYHAAAENLSDAVKHSGDLKVWITIDSDSPPDEEGAGLLRLAGTAKRAGEAAGKEDKPQVNVDVTPTKTAADICKELAAKTKHPWYKLTLYEVIANDALIRPIHYSEKVLELVVRWTYWDEQDRKNNYLTLRQTTTLNDVYRTIQKAPVLTPTMELKFADRKTKSLRNYQLQLIGRGLVVLKKLDKKDRGYEEVLKIDLTQMTAYIGCEPKRDCSSLRWAITLVENNFKKRTRDAPFIGHVFGSFDYACLVLWYSSILYSQYKDDILPSGDLFF</sequence>
<keyword evidence="1" id="KW-0343">GTPase activation</keyword>
<dbReference type="GO" id="GO:0005547">
    <property type="term" value="F:phosphatidylinositol-3,4,5-trisphosphate binding"/>
    <property type="evidence" value="ECO:0007669"/>
    <property type="project" value="TreeGrafter"/>
</dbReference>
<dbReference type="SMART" id="SM00324">
    <property type="entry name" value="RhoGAP"/>
    <property type="match status" value="1"/>
</dbReference>
<dbReference type="PROSITE" id="PS50238">
    <property type="entry name" value="RHOGAP"/>
    <property type="match status" value="1"/>
</dbReference>
<dbReference type="GO" id="GO:0071944">
    <property type="term" value="C:cell periphery"/>
    <property type="evidence" value="ECO:0007669"/>
    <property type="project" value="UniProtKB-ARBA"/>
</dbReference>
<dbReference type="EnsemblMetazoa" id="AFAF008853-RA">
    <property type="protein sequence ID" value="AFAF008853-PA"/>
    <property type="gene ID" value="AFAF008853"/>
</dbReference>
<dbReference type="GO" id="GO:0005737">
    <property type="term" value="C:cytoplasm"/>
    <property type="evidence" value="ECO:0007669"/>
    <property type="project" value="TreeGrafter"/>
</dbReference>
<organism evidence="5 6">
    <name type="scientific">Anopheles farauti</name>
    <dbReference type="NCBI Taxonomy" id="69004"/>
    <lineage>
        <taxon>Eukaryota</taxon>
        <taxon>Metazoa</taxon>
        <taxon>Ecdysozoa</taxon>
        <taxon>Arthropoda</taxon>
        <taxon>Hexapoda</taxon>
        <taxon>Insecta</taxon>
        <taxon>Pterygota</taxon>
        <taxon>Neoptera</taxon>
        <taxon>Endopterygota</taxon>
        <taxon>Diptera</taxon>
        <taxon>Nematocera</taxon>
        <taxon>Culicoidea</taxon>
        <taxon>Culicidae</taxon>
        <taxon>Anophelinae</taxon>
        <taxon>Anopheles</taxon>
    </lineage>
</organism>
<dbReference type="CDD" id="cd17113">
    <property type="entry name" value="RA_ARAPs"/>
    <property type="match status" value="1"/>
</dbReference>
<feature type="compositionally biased region" description="Polar residues" evidence="2">
    <location>
        <begin position="111"/>
        <end position="124"/>
    </location>
</feature>
<dbReference type="InterPro" id="IPR001849">
    <property type="entry name" value="PH_domain"/>
</dbReference>
<dbReference type="EMBL" id="AXCN02002022">
    <property type="status" value="NOT_ANNOTATED_CDS"/>
    <property type="molecule type" value="Genomic_DNA"/>
</dbReference>
<feature type="compositionally biased region" description="Low complexity" evidence="2">
    <location>
        <begin position="214"/>
        <end position="225"/>
    </location>
</feature>
<feature type="domain" description="Rho-GAP" evidence="4">
    <location>
        <begin position="1224"/>
        <end position="1416"/>
    </location>
</feature>
<dbReference type="SUPFAM" id="SSF48350">
    <property type="entry name" value="GTPase activation domain, GAP"/>
    <property type="match status" value="1"/>
</dbReference>
<evidence type="ECO:0000313" key="6">
    <source>
        <dbReference type="Proteomes" id="UP000075886"/>
    </source>
</evidence>
<dbReference type="GO" id="GO:0005096">
    <property type="term" value="F:GTPase activator activity"/>
    <property type="evidence" value="ECO:0007669"/>
    <property type="project" value="UniProtKB-KW"/>
</dbReference>
<feature type="region of interest" description="Disordered" evidence="2">
    <location>
        <begin position="285"/>
        <end position="376"/>
    </location>
</feature>
<dbReference type="SUPFAM" id="SSF50729">
    <property type="entry name" value="PH domain-like"/>
    <property type="match status" value="2"/>
</dbReference>
<dbReference type="Pfam" id="PF00620">
    <property type="entry name" value="RhoGAP"/>
    <property type="match status" value="1"/>
</dbReference>
<feature type="domain" description="PH" evidence="3">
    <location>
        <begin position="1110"/>
        <end position="1220"/>
    </location>
</feature>
<feature type="compositionally biased region" description="Low complexity" evidence="2">
    <location>
        <begin position="285"/>
        <end position="300"/>
    </location>
</feature>
<dbReference type="SMART" id="SM00233">
    <property type="entry name" value="PH"/>
    <property type="match status" value="2"/>
</dbReference>
<feature type="compositionally biased region" description="Low complexity" evidence="2">
    <location>
        <begin position="894"/>
        <end position="906"/>
    </location>
</feature>
<dbReference type="InterPro" id="IPR000198">
    <property type="entry name" value="RhoGAP_dom"/>
</dbReference>
<dbReference type="Gene3D" id="2.30.29.30">
    <property type="entry name" value="Pleckstrin-homology domain (PH domain)/Phosphotyrosine-binding domain (PTB)"/>
    <property type="match status" value="1"/>
</dbReference>
<feature type="region of interest" description="Disordered" evidence="2">
    <location>
        <begin position="886"/>
        <end position="906"/>
    </location>
</feature>
<evidence type="ECO:0000256" key="2">
    <source>
        <dbReference type="SAM" id="MobiDB-lite"/>
    </source>
</evidence>
<protein>
    <recommendedName>
        <fullName evidence="7">Rho-GAP domain-containing protein</fullName>
    </recommendedName>
</protein>
<dbReference type="GO" id="GO:0007165">
    <property type="term" value="P:signal transduction"/>
    <property type="evidence" value="ECO:0007669"/>
    <property type="project" value="InterPro"/>
</dbReference>
<feature type="region of interest" description="Disordered" evidence="2">
    <location>
        <begin position="107"/>
        <end position="151"/>
    </location>
</feature>
<feature type="region of interest" description="Disordered" evidence="2">
    <location>
        <begin position="204"/>
        <end position="234"/>
    </location>
</feature>
<proteinExistence type="predicted"/>
<dbReference type="InterPro" id="IPR008936">
    <property type="entry name" value="Rho_GTPase_activation_prot"/>
</dbReference>
<name>A0A182QF15_9DIPT</name>
<reference evidence="5" key="2">
    <citation type="submission" date="2020-05" db="UniProtKB">
        <authorList>
            <consortium name="EnsemblMetazoa"/>
        </authorList>
    </citation>
    <scope>IDENTIFICATION</scope>
    <source>
        <strain evidence="5">FAR1</strain>
    </source>
</reference>
<feature type="compositionally biased region" description="Polar residues" evidence="2">
    <location>
        <begin position="322"/>
        <end position="335"/>
    </location>
</feature>
<feature type="compositionally biased region" description="Polar residues" evidence="2">
    <location>
        <begin position="301"/>
        <end position="313"/>
    </location>
</feature>
<evidence type="ECO:0000256" key="1">
    <source>
        <dbReference type="ARBA" id="ARBA00022468"/>
    </source>
</evidence>
<evidence type="ECO:0000313" key="5">
    <source>
        <dbReference type="EnsemblMetazoa" id="AFAF008853-PA"/>
    </source>
</evidence>
<keyword evidence="6" id="KW-1185">Reference proteome</keyword>
<accession>A0A182QF15</accession>
<feature type="region of interest" description="Disordered" evidence="2">
    <location>
        <begin position="713"/>
        <end position="733"/>
    </location>
</feature>